<dbReference type="Pfam" id="PF02668">
    <property type="entry name" value="TauD"/>
    <property type="match status" value="1"/>
</dbReference>
<keyword evidence="4" id="KW-0408">Iron</keyword>
<keyword evidence="7" id="KW-1185">Reference proteome</keyword>
<organism evidence="6 7">
    <name type="scientific">Amycolatopsis samaneae</name>
    <dbReference type="NCBI Taxonomy" id="664691"/>
    <lineage>
        <taxon>Bacteria</taxon>
        <taxon>Bacillati</taxon>
        <taxon>Actinomycetota</taxon>
        <taxon>Actinomycetes</taxon>
        <taxon>Pseudonocardiales</taxon>
        <taxon>Pseudonocardiaceae</taxon>
        <taxon>Amycolatopsis</taxon>
    </lineage>
</organism>
<evidence type="ECO:0000256" key="4">
    <source>
        <dbReference type="ARBA" id="ARBA00023004"/>
    </source>
</evidence>
<reference evidence="7" key="1">
    <citation type="journal article" date="2019" name="Int. J. Syst. Evol. Microbiol.">
        <title>The Global Catalogue of Microorganisms (GCM) 10K type strain sequencing project: providing services to taxonomists for standard genome sequencing and annotation.</title>
        <authorList>
            <consortium name="The Broad Institute Genomics Platform"/>
            <consortium name="The Broad Institute Genome Sequencing Center for Infectious Disease"/>
            <person name="Wu L."/>
            <person name="Ma J."/>
        </authorList>
    </citation>
    <scope>NUCLEOTIDE SEQUENCE [LARGE SCALE GENOMIC DNA]</scope>
    <source>
        <strain evidence="7">CGMCC 4.7643</strain>
    </source>
</reference>
<proteinExistence type="inferred from homology"/>
<keyword evidence="3" id="KW-0560">Oxidoreductase</keyword>
<dbReference type="RefSeq" id="WP_345403857.1">
    <property type="nucleotide sequence ID" value="NZ_BAABHG010000015.1"/>
</dbReference>
<dbReference type="PIRSF" id="PIRSF019543">
    <property type="entry name" value="Clavaminate_syn"/>
    <property type="match status" value="1"/>
</dbReference>
<dbReference type="InterPro" id="IPR003819">
    <property type="entry name" value="TauD/TfdA-like"/>
</dbReference>
<sequence length="322" mass="34725">MTAGTSTAVVTLTRAEHDELRAVAQELAEFPPRRVDAPAWVLAARQRSCLLPLLLRETLREYRHDSGTDGVLLLRNLPIGTAIPPTPTIAGSVEREATVAAAVQVLLSLCVGEIGAFRAEKTGALVQNVVPVPGRERSQSNAGSVVLTMHVENAFHPARPDFVALLCLRADHENRAALLVAPIRPALAALPPPARRILAEPRFRTEPPPSFGGTGGGSEPHPVLCGSAEDPDIRVDFASTRPLDADAGAALAELETALAPVVRRLVLRPGELALVDNRLALHGRTAFIPRYDGRDRWLYRTFVFADGRRTRPFRSPGGYVLT</sequence>
<accession>A0ABW5GP68</accession>
<evidence type="ECO:0000256" key="3">
    <source>
        <dbReference type="ARBA" id="ARBA00023002"/>
    </source>
</evidence>
<evidence type="ECO:0000313" key="6">
    <source>
        <dbReference type="EMBL" id="MFD2462657.1"/>
    </source>
</evidence>
<evidence type="ECO:0000256" key="2">
    <source>
        <dbReference type="ARBA" id="ARBA00022723"/>
    </source>
</evidence>
<evidence type="ECO:0000313" key="7">
    <source>
        <dbReference type="Proteomes" id="UP001597419"/>
    </source>
</evidence>
<dbReference type="SUPFAM" id="SSF51197">
    <property type="entry name" value="Clavaminate synthase-like"/>
    <property type="match status" value="1"/>
</dbReference>
<keyword evidence="2" id="KW-0479">Metal-binding</keyword>
<feature type="domain" description="TauD/TfdA-like" evidence="5">
    <location>
        <begin position="63"/>
        <end position="301"/>
    </location>
</feature>
<comment type="similarity">
    <text evidence="1">Belongs to the clavaminate synthase family.</text>
</comment>
<gene>
    <name evidence="6" type="ORF">ACFSYJ_28880</name>
</gene>
<protein>
    <submittedName>
        <fullName evidence="6">TauD/TfdA family dioxygenase</fullName>
    </submittedName>
</protein>
<dbReference type="Proteomes" id="UP001597419">
    <property type="component" value="Unassembled WGS sequence"/>
</dbReference>
<evidence type="ECO:0000256" key="1">
    <source>
        <dbReference type="ARBA" id="ARBA00008425"/>
    </source>
</evidence>
<evidence type="ECO:0000259" key="5">
    <source>
        <dbReference type="Pfam" id="PF02668"/>
    </source>
</evidence>
<dbReference type="EMBL" id="JBHUKU010000017">
    <property type="protein sequence ID" value="MFD2462657.1"/>
    <property type="molecule type" value="Genomic_DNA"/>
</dbReference>
<dbReference type="InterPro" id="IPR042098">
    <property type="entry name" value="TauD-like_sf"/>
</dbReference>
<dbReference type="InterPro" id="IPR014503">
    <property type="entry name" value="Clavaminate_syn-like"/>
</dbReference>
<name>A0ABW5GP68_9PSEU</name>
<dbReference type="GO" id="GO:0051213">
    <property type="term" value="F:dioxygenase activity"/>
    <property type="evidence" value="ECO:0007669"/>
    <property type="project" value="UniProtKB-KW"/>
</dbReference>
<comment type="caution">
    <text evidence="6">The sequence shown here is derived from an EMBL/GenBank/DDBJ whole genome shotgun (WGS) entry which is preliminary data.</text>
</comment>
<dbReference type="Gene3D" id="3.60.130.10">
    <property type="entry name" value="Clavaminate synthase-like"/>
    <property type="match status" value="1"/>
</dbReference>
<keyword evidence="6" id="KW-0223">Dioxygenase</keyword>